<dbReference type="RefSeq" id="WP_109094587.1">
    <property type="nucleotide sequence ID" value="NZ_CAMELQ010000018.1"/>
</dbReference>
<dbReference type="GO" id="GO:0045259">
    <property type="term" value="C:proton-transporting ATP synthase complex"/>
    <property type="evidence" value="ECO:0007669"/>
    <property type="project" value="UniProtKB-KW"/>
</dbReference>
<name>A0A2V1JZQ8_9ACTO</name>
<keyword evidence="5 8" id="KW-0472">Membrane</keyword>
<evidence type="ECO:0000256" key="7">
    <source>
        <dbReference type="ARBA" id="ARBA00023310"/>
    </source>
</evidence>
<evidence type="ECO:0000313" key="9">
    <source>
        <dbReference type="EMBL" id="PWF24371.1"/>
    </source>
</evidence>
<dbReference type="Pfam" id="PF00213">
    <property type="entry name" value="OSCP"/>
    <property type="match status" value="1"/>
</dbReference>
<evidence type="ECO:0000256" key="6">
    <source>
        <dbReference type="ARBA" id="ARBA00023196"/>
    </source>
</evidence>
<keyword evidence="3 8" id="KW-0375">Hydrogen ion transport</keyword>
<evidence type="ECO:0000256" key="4">
    <source>
        <dbReference type="ARBA" id="ARBA00023065"/>
    </source>
</evidence>
<evidence type="ECO:0000256" key="1">
    <source>
        <dbReference type="ARBA" id="ARBA00004370"/>
    </source>
</evidence>
<keyword evidence="2 8" id="KW-0813">Transport</keyword>
<dbReference type="InterPro" id="IPR000711">
    <property type="entry name" value="ATPase_OSCP/dsu"/>
</dbReference>
<keyword evidence="10" id="KW-1185">Reference proteome</keyword>
<protein>
    <recommendedName>
        <fullName evidence="8">ATP synthase subunit delta</fullName>
    </recommendedName>
    <alternativeName>
        <fullName evidence="8">ATP synthase F(1) sector subunit delta</fullName>
    </alternativeName>
    <alternativeName>
        <fullName evidence="8">F-type ATPase subunit delta</fullName>
        <shortName evidence="8">F-ATPase subunit delta</shortName>
    </alternativeName>
</protein>
<dbReference type="OrthoDB" id="5242917at2"/>
<evidence type="ECO:0000256" key="3">
    <source>
        <dbReference type="ARBA" id="ARBA00022781"/>
    </source>
</evidence>
<proteinExistence type="inferred from homology"/>
<comment type="function">
    <text evidence="8">F(1)F(0) ATP synthase produces ATP from ADP in the presence of a proton or sodium gradient. F-type ATPases consist of two structural domains, F(1) containing the extramembraneous catalytic core and F(0) containing the membrane proton channel, linked together by a central stalk and a peripheral stalk. During catalysis, ATP synthesis in the catalytic domain of F(1) is coupled via a rotary mechanism of the central stalk subunits to proton translocation.</text>
</comment>
<keyword evidence="8" id="KW-1003">Cell membrane</keyword>
<organism evidence="9 10">
    <name type="scientific">Ancrocorticia populi</name>
    <dbReference type="NCBI Taxonomy" id="2175228"/>
    <lineage>
        <taxon>Bacteria</taxon>
        <taxon>Bacillati</taxon>
        <taxon>Actinomycetota</taxon>
        <taxon>Actinomycetes</taxon>
        <taxon>Actinomycetales</taxon>
        <taxon>Actinomycetaceae</taxon>
        <taxon>Ancrocorticia</taxon>
    </lineage>
</organism>
<keyword evidence="4 8" id="KW-0406">Ion transport</keyword>
<keyword evidence="6 8" id="KW-0139">CF(1)</keyword>
<comment type="caution">
    <text evidence="9">The sequence shown here is derived from an EMBL/GenBank/DDBJ whole genome shotgun (WGS) entry which is preliminary data.</text>
</comment>
<evidence type="ECO:0000256" key="2">
    <source>
        <dbReference type="ARBA" id="ARBA00022448"/>
    </source>
</evidence>
<accession>A0A2V1JZQ8</accession>
<evidence type="ECO:0000256" key="8">
    <source>
        <dbReference type="HAMAP-Rule" id="MF_01416"/>
    </source>
</evidence>
<comment type="subcellular location">
    <subcellularLocation>
        <location evidence="8">Cell membrane</location>
        <topology evidence="8">Peripheral membrane protein</topology>
    </subcellularLocation>
    <subcellularLocation>
        <location evidence="1">Membrane</location>
    </subcellularLocation>
</comment>
<evidence type="ECO:0000313" key="10">
    <source>
        <dbReference type="Proteomes" id="UP000245283"/>
    </source>
</evidence>
<comment type="function">
    <text evidence="8">This protein is part of the stalk that links CF(0) to CF(1). It either transmits conformational changes from CF(0) to CF(1) or is implicated in proton conduction.</text>
</comment>
<keyword evidence="7 8" id="KW-0066">ATP synthesis</keyword>
<dbReference type="Proteomes" id="UP000245283">
    <property type="component" value="Unassembled WGS sequence"/>
</dbReference>
<dbReference type="InterPro" id="IPR020781">
    <property type="entry name" value="ATPase_OSCP/d_CS"/>
</dbReference>
<dbReference type="PROSITE" id="PS00389">
    <property type="entry name" value="ATPASE_DELTA"/>
    <property type="match status" value="1"/>
</dbReference>
<gene>
    <name evidence="8" type="primary">atpH</name>
    <name evidence="9" type="ORF">DD236_11750</name>
</gene>
<dbReference type="GO" id="GO:0046933">
    <property type="term" value="F:proton-transporting ATP synthase activity, rotational mechanism"/>
    <property type="evidence" value="ECO:0007669"/>
    <property type="project" value="UniProtKB-UniRule"/>
</dbReference>
<reference evidence="10" key="1">
    <citation type="submission" date="2018-05" db="EMBL/GenBank/DDBJ databases">
        <authorList>
            <person name="Li Y."/>
        </authorList>
    </citation>
    <scope>NUCLEOTIDE SEQUENCE [LARGE SCALE GENOMIC DNA]</scope>
    <source>
        <strain evidence="10">sk1b4</strain>
    </source>
</reference>
<dbReference type="NCBIfam" id="NF009967">
    <property type="entry name" value="PRK13430.1"/>
    <property type="match status" value="1"/>
</dbReference>
<dbReference type="EMBL" id="QETB01000008">
    <property type="protein sequence ID" value="PWF24371.1"/>
    <property type="molecule type" value="Genomic_DNA"/>
</dbReference>
<dbReference type="PANTHER" id="PTHR11910">
    <property type="entry name" value="ATP SYNTHASE DELTA CHAIN"/>
    <property type="match status" value="1"/>
</dbReference>
<dbReference type="AlphaFoldDB" id="A0A2V1JZQ8"/>
<dbReference type="HAMAP" id="MF_01416">
    <property type="entry name" value="ATP_synth_delta_bact"/>
    <property type="match status" value="1"/>
</dbReference>
<comment type="similarity">
    <text evidence="8">Belongs to the ATPase delta chain family.</text>
</comment>
<dbReference type="GO" id="GO:0005886">
    <property type="term" value="C:plasma membrane"/>
    <property type="evidence" value="ECO:0007669"/>
    <property type="project" value="UniProtKB-SubCell"/>
</dbReference>
<sequence length="269" mass="29451">MRSSTEAAFSRLADVWDTILAERDGGEHECARELFRAARLVEGTPTLGKALTDPARASADRSRLVLDVFGDSVSGPVSDLLSGIARERWGSPAELVDVINRLGVQSVLSGAGRAGILKQVEEELYHARRLLRDERDLRVALGDRSRTADERAALTRSIFTGMGGDAQLLLVHAVRMAPERAITQTLAAMTQAAAERSHRLLASVTVAVPLTRAQEERLTRLLSERYQGPVNVHVYVDTRVVGGMRIRVGDEVMDGTLAHRVAKLREEIK</sequence>
<evidence type="ECO:0000256" key="5">
    <source>
        <dbReference type="ARBA" id="ARBA00023136"/>
    </source>
</evidence>